<feature type="domain" description="Protein kinase" evidence="2">
    <location>
        <begin position="1"/>
        <end position="179"/>
    </location>
</feature>
<dbReference type="InterPro" id="IPR011009">
    <property type="entry name" value="Kinase-like_dom_sf"/>
</dbReference>
<protein>
    <recommendedName>
        <fullName evidence="2">Protein kinase domain-containing protein</fullName>
    </recommendedName>
</protein>
<dbReference type="SUPFAM" id="SSF56112">
    <property type="entry name" value="Protein kinase-like (PK-like)"/>
    <property type="match status" value="1"/>
</dbReference>
<dbReference type="InterPro" id="IPR000719">
    <property type="entry name" value="Prot_kinase_dom"/>
</dbReference>
<dbReference type="Gene3D" id="3.30.200.20">
    <property type="entry name" value="Phosphorylase Kinase, domain 1"/>
    <property type="match status" value="1"/>
</dbReference>
<dbReference type="Pfam" id="PF07714">
    <property type="entry name" value="PK_Tyr_Ser-Thr"/>
    <property type="match status" value="1"/>
</dbReference>
<evidence type="ECO:0000256" key="1">
    <source>
        <dbReference type="ARBA" id="ARBA00004479"/>
    </source>
</evidence>
<dbReference type="GO" id="GO:0004672">
    <property type="term" value="F:protein kinase activity"/>
    <property type="evidence" value="ECO:0007669"/>
    <property type="project" value="InterPro"/>
</dbReference>
<dbReference type="GO" id="GO:0005524">
    <property type="term" value="F:ATP binding"/>
    <property type="evidence" value="ECO:0007669"/>
    <property type="project" value="InterPro"/>
</dbReference>
<dbReference type="PROSITE" id="PS50011">
    <property type="entry name" value="PROTEIN_KINASE_DOM"/>
    <property type="match status" value="1"/>
</dbReference>
<dbReference type="PANTHER" id="PTHR48006:SF62">
    <property type="entry name" value="LEUCINE-RICH REPEAT TRANSMEMBRANE PROTEIN KINASE"/>
    <property type="match status" value="1"/>
</dbReference>
<proteinExistence type="predicted"/>
<evidence type="ECO:0000259" key="2">
    <source>
        <dbReference type="PROSITE" id="PS50011"/>
    </source>
</evidence>
<dbReference type="GO" id="GO:0005886">
    <property type="term" value="C:plasma membrane"/>
    <property type="evidence" value="ECO:0007669"/>
    <property type="project" value="TreeGrafter"/>
</dbReference>
<evidence type="ECO:0000313" key="4">
    <source>
        <dbReference type="Proteomes" id="UP001237642"/>
    </source>
</evidence>
<organism evidence="3 4">
    <name type="scientific">Heracleum sosnowskyi</name>
    <dbReference type="NCBI Taxonomy" id="360622"/>
    <lineage>
        <taxon>Eukaryota</taxon>
        <taxon>Viridiplantae</taxon>
        <taxon>Streptophyta</taxon>
        <taxon>Embryophyta</taxon>
        <taxon>Tracheophyta</taxon>
        <taxon>Spermatophyta</taxon>
        <taxon>Magnoliopsida</taxon>
        <taxon>eudicotyledons</taxon>
        <taxon>Gunneridae</taxon>
        <taxon>Pentapetalae</taxon>
        <taxon>asterids</taxon>
        <taxon>campanulids</taxon>
        <taxon>Apiales</taxon>
        <taxon>Apiaceae</taxon>
        <taxon>Apioideae</taxon>
        <taxon>apioid superclade</taxon>
        <taxon>Tordylieae</taxon>
        <taxon>Tordyliinae</taxon>
        <taxon>Heracleum</taxon>
    </lineage>
</organism>
<comment type="subcellular location">
    <subcellularLocation>
        <location evidence="1">Membrane</location>
        <topology evidence="1">Single-pass type I membrane protein</topology>
    </subcellularLocation>
</comment>
<dbReference type="EMBL" id="JAUIZM010000007">
    <property type="protein sequence ID" value="KAK1372796.1"/>
    <property type="molecule type" value="Genomic_DNA"/>
</dbReference>
<dbReference type="PANTHER" id="PTHR48006">
    <property type="entry name" value="LEUCINE-RICH REPEAT-CONTAINING PROTEIN DDB_G0281931-RELATED"/>
    <property type="match status" value="1"/>
</dbReference>
<dbReference type="InterPro" id="IPR051824">
    <property type="entry name" value="LRR_Rcpt-Like_S/T_Kinase"/>
</dbReference>
<keyword evidence="4" id="KW-1185">Reference proteome</keyword>
<dbReference type="Proteomes" id="UP001237642">
    <property type="component" value="Unassembled WGS sequence"/>
</dbReference>
<reference evidence="3" key="2">
    <citation type="submission" date="2023-05" db="EMBL/GenBank/DDBJ databases">
        <authorList>
            <person name="Schelkunov M.I."/>
        </authorList>
    </citation>
    <scope>NUCLEOTIDE SEQUENCE</scope>
    <source>
        <strain evidence="3">Hsosn_3</strain>
        <tissue evidence="3">Leaf</tissue>
    </source>
</reference>
<name>A0AAD8MGU1_9APIA</name>
<sequence>MTCGSGIKISNQQGTLTDGRVVAVKKLSVASHQGKSQFVAEIATISAVQHRNLVKLYGCCIEGDKRLLVYEYLENNNLEQALFGKTNLFLDCGYLAPEYAMRGHLTEKLMSLGLVWLLLKLLEEGDNPLNQDEIAKGYCSMIDLSSSQENDLQVICSDSSRKQFKFDHVFKPEDNQGRK</sequence>
<reference evidence="3" key="1">
    <citation type="submission" date="2023-02" db="EMBL/GenBank/DDBJ databases">
        <title>Genome of toxic invasive species Heracleum sosnowskyi carries increased number of genes despite the absence of recent whole-genome duplications.</title>
        <authorList>
            <person name="Schelkunov M."/>
            <person name="Shtratnikova V."/>
            <person name="Makarenko M."/>
            <person name="Klepikova A."/>
            <person name="Omelchenko D."/>
            <person name="Novikova G."/>
            <person name="Obukhova E."/>
            <person name="Bogdanov V."/>
            <person name="Penin A."/>
            <person name="Logacheva M."/>
        </authorList>
    </citation>
    <scope>NUCLEOTIDE SEQUENCE</scope>
    <source>
        <strain evidence="3">Hsosn_3</strain>
        <tissue evidence="3">Leaf</tissue>
    </source>
</reference>
<comment type="caution">
    <text evidence="3">The sequence shown here is derived from an EMBL/GenBank/DDBJ whole genome shotgun (WGS) entry which is preliminary data.</text>
</comment>
<accession>A0AAD8MGU1</accession>
<dbReference type="InterPro" id="IPR001245">
    <property type="entry name" value="Ser-Thr/Tyr_kinase_cat_dom"/>
</dbReference>
<gene>
    <name evidence="3" type="ORF">POM88_028989</name>
</gene>
<dbReference type="AlphaFoldDB" id="A0AAD8MGU1"/>
<evidence type="ECO:0000313" key="3">
    <source>
        <dbReference type="EMBL" id="KAK1372796.1"/>
    </source>
</evidence>